<proteinExistence type="inferred from homology"/>
<keyword evidence="4" id="KW-0732">Signal</keyword>
<evidence type="ECO:0000313" key="11">
    <source>
        <dbReference type="Proteomes" id="UP001165962"/>
    </source>
</evidence>
<evidence type="ECO:0000256" key="5">
    <source>
        <dbReference type="ARBA" id="ARBA00023136"/>
    </source>
</evidence>
<evidence type="ECO:0000259" key="8">
    <source>
        <dbReference type="Pfam" id="PF05504"/>
    </source>
</evidence>
<feature type="domain" description="Spore germination protein N-terminal" evidence="9">
    <location>
        <begin position="26"/>
        <end position="190"/>
    </location>
</feature>
<dbReference type="Pfam" id="PF05504">
    <property type="entry name" value="Spore_GerAC"/>
    <property type="match status" value="1"/>
</dbReference>
<dbReference type="InterPro" id="IPR038501">
    <property type="entry name" value="Spore_GerAC_C_sf"/>
</dbReference>
<evidence type="ECO:0000256" key="2">
    <source>
        <dbReference type="ARBA" id="ARBA00007886"/>
    </source>
</evidence>
<organism evidence="10 11">
    <name type="scientific">Paenibacillus agricola</name>
    <dbReference type="NCBI Taxonomy" id="2716264"/>
    <lineage>
        <taxon>Bacteria</taxon>
        <taxon>Bacillati</taxon>
        <taxon>Bacillota</taxon>
        <taxon>Bacilli</taxon>
        <taxon>Bacillales</taxon>
        <taxon>Paenibacillaceae</taxon>
        <taxon>Paenibacillus</taxon>
    </lineage>
</organism>
<keyword evidence="6" id="KW-0564">Palmitate</keyword>
<dbReference type="RefSeq" id="WP_166151537.1">
    <property type="nucleotide sequence ID" value="NZ_JAAOIW010000005.1"/>
</dbReference>
<evidence type="ECO:0000256" key="4">
    <source>
        <dbReference type="ARBA" id="ARBA00022729"/>
    </source>
</evidence>
<evidence type="ECO:0000256" key="1">
    <source>
        <dbReference type="ARBA" id="ARBA00004635"/>
    </source>
</evidence>
<keyword evidence="3" id="KW-0309">Germination</keyword>
<dbReference type="PANTHER" id="PTHR35789:SF1">
    <property type="entry name" value="SPORE GERMINATION PROTEIN B3"/>
    <property type="match status" value="1"/>
</dbReference>
<dbReference type="PANTHER" id="PTHR35789">
    <property type="entry name" value="SPORE GERMINATION PROTEIN B3"/>
    <property type="match status" value="1"/>
</dbReference>
<dbReference type="Gene3D" id="3.30.300.210">
    <property type="entry name" value="Nutrient germinant receptor protein C, domain 3"/>
    <property type="match status" value="1"/>
</dbReference>
<feature type="domain" description="Spore germination GerAC-like C-terminal" evidence="8">
    <location>
        <begin position="225"/>
        <end position="387"/>
    </location>
</feature>
<evidence type="ECO:0000256" key="3">
    <source>
        <dbReference type="ARBA" id="ARBA00022544"/>
    </source>
</evidence>
<dbReference type="InterPro" id="IPR057336">
    <property type="entry name" value="GerAC_N"/>
</dbReference>
<dbReference type="Proteomes" id="UP001165962">
    <property type="component" value="Unassembled WGS sequence"/>
</dbReference>
<dbReference type="NCBIfam" id="TIGR02887">
    <property type="entry name" value="spore_ger_x_C"/>
    <property type="match status" value="1"/>
</dbReference>
<evidence type="ECO:0000256" key="6">
    <source>
        <dbReference type="ARBA" id="ARBA00023139"/>
    </source>
</evidence>
<dbReference type="Pfam" id="PF25198">
    <property type="entry name" value="Spore_GerAC_N"/>
    <property type="match status" value="1"/>
</dbReference>
<dbReference type="InterPro" id="IPR008844">
    <property type="entry name" value="Spore_GerAC-like"/>
</dbReference>
<dbReference type="EMBL" id="JAAOIW010000005">
    <property type="protein sequence ID" value="NHN31488.1"/>
    <property type="molecule type" value="Genomic_DNA"/>
</dbReference>
<reference evidence="10" key="1">
    <citation type="submission" date="2020-03" db="EMBL/GenBank/DDBJ databases">
        <title>Draft sequencing of Paenibacilllus sp. S3N08.</title>
        <authorList>
            <person name="Kim D.-U."/>
        </authorList>
    </citation>
    <scope>NUCLEOTIDE SEQUENCE</scope>
    <source>
        <strain evidence="10">S3N08</strain>
    </source>
</reference>
<sequence>MKRFIRIGLVSLVIAFSLLLNGCGDLNEINELAIVDMIGVDQEEDGTYMAYYQVVNPNGVAGSKSGGTRSPIYTYEFKGKTWAEFTDTATKTIPRRLFISHFQAYIVSERLAKKGLGDLMNFLENDPSRRMATSVFITKNPVRDVMNTYVPLEMNPGKELRSIQQLQIEVTGKADKDSQFNAIIKNYKTSQLTFVSNISLSGLEPFSTTKRFETIEGNRGNFQYTGVSIIKQGRWLGELKATQIAPLLFILGKNKSLMESLVLGKNESAQVQLDEKPKIENKLVINGQDTSLHITIKPKLKLIAINQKERLDSTTLHRLEKMFDKQMTDHAKDLLNIGRQHDWDLLGVEEQINHKSGKAWAPLKADSNSWKNTEVTIDIHSTIVKMGVLLTPY</sequence>
<keyword evidence="11" id="KW-1185">Reference proteome</keyword>
<evidence type="ECO:0000259" key="9">
    <source>
        <dbReference type="Pfam" id="PF25198"/>
    </source>
</evidence>
<keyword evidence="7" id="KW-0449">Lipoprotein</keyword>
<accession>A0ABX0J799</accession>
<keyword evidence="5" id="KW-0472">Membrane</keyword>
<name>A0ABX0J799_9BACL</name>
<comment type="subcellular location">
    <subcellularLocation>
        <location evidence="1">Membrane</location>
        <topology evidence="1">Lipid-anchor</topology>
    </subcellularLocation>
</comment>
<evidence type="ECO:0000256" key="7">
    <source>
        <dbReference type="ARBA" id="ARBA00023288"/>
    </source>
</evidence>
<gene>
    <name evidence="10" type="ORF">G9U52_16765</name>
</gene>
<comment type="similarity">
    <text evidence="2">Belongs to the GerABKC lipoprotein family.</text>
</comment>
<protein>
    <submittedName>
        <fullName evidence="10">Ger(X)C family spore germination protein</fullName>
    </submittedName>
</protein>
<dbReference type="InterPro" id="IPR046953">
    <property type="entry name" value="Spore_GerAC-like_C"/>
</dbReference>
<comment type="caution">
    <text evidence="10">The sequence shown here is derived from an EMBL/GenBank/DDBJ whole genome shotgun (WGS) entry which is preliminary data.</text>
</comment>
<evidence type="ECO:0000313" key="10">
    <source>
        <dbReference type="EMBL" id="NHN31488.1"/>
    </source>
</evidence>